<accession>X1E1U8</accession>
<organism evidence="1">
    <name type="scientific">marine sediment metagenome</name>
    <dbReference type="NCBI Taxonomy" id="412755"/>
    <lineage>
        <taxon>unclassified sequences</taxon>
        <taxon>metagenomes</taxon>
        <taxon>ecological metagenomes</taxon>
    </lineage>
</organism>
<comment type="caution">
    <text evidence="1">The sequence shown here is derived from an EMBL/GenBank/DDBJ whole genome shotgun (WGS) entry which is preliminary data.</text>
</comment>
<protein>
    <submittedName>
        <fullName evidence="1">Uncharacterized protein</fullName>
    </submittedName>
</protein>
<feature type="non-terminal residue" evidence="1">
    <location>
        <position position="50"/>
    </location>
</feature>
<evidence type="ECO:0000313" key="1">
    <source>
        <dbReference type="EMBL" id="GAH26482.1"/>
    </source>
</evidence>
<gene>
    <name evidence="1" type="ORF">S01H4_65534</name>
</gene>
<dbReference type="EMBL" id="BART01040143">
    <property type="protein sequence ID" value="GAH26482.1"/>
    <property type="molecule type" value="Genomic_DNA"/>
</dbReference>
<reference evidence="1" key="1">
    <citation type="journal article" date="2014" name="Front. Microbiol.">
        <title>High frequency of phylogenetically diverse reductive dehalogenase-homologous genes in deep subseafloor sedimentary metagenomes.</title>
        <authorList>
            <person name="Kawai M."/>
            <person name="Futagami T."/>
            <person name="Toyoda A."/>
            <person name="Takaki Y."/>
            <person name="Nishi S."/>
            <person name="Hori S."/>
            <person name="Arai W."/>
            <person name="Tsubouchi T."/>
            <person name="Morono Y."/>
            <person name="Uchiyama I."/>
            <person name="Ito T."/>
            <person name="Fujiyama A."/>
            <person name="Inagaki F."/>
            <person name="Takami H."/>
        </authorList>
    </citation>
    <scope>NUCLEOTIDE SEQUENCE</scope>
    <source>
        <strain evidence="1">Expedition CK06-06</strain>
    </source>
</reference>
<dbReference type="AlphaFoldDB" id="X1E1U8"/>
<sequence>MNIVEVKEEFPWTKTERSEGLHLTDIVHDLLNTPSGEQVTPSSCSSGGRM</sequence>
<proteinExistence type="predicted"/>
<name>X1E1U8_9ZZZZ</name>